<dbReference type="EMBL" id="CP129683">
    <property type="protein sequence ID" value="XDS50779.1"/>
    <property type="molecule type" value="Genomic_DNA"/>
</dbReference>
<evidence type="ECO:0000313" key="7">
    <source>
        <dbReference type="EMBL" id="XDS45656.1"/>
    </source>
</evidence>
<evidence type="ECO:0000256" key="2">
    <source>
        <dbReference type="ARBA" id="ARBA00006247"/>
    </source>
</evidence>
<dbReference type="GO" id="GO:0046872">
    <property type="term" value="F:metal ion binding"/>
    <property type="evidence" value="ECO:0007669"/>
    <property type="project" value="UniProtKB-KW"/>
</dbReference>
<evidence type="ECO:0000259" key="6">
    <source>
        <dbReference type="Pfam" id="PF07687"/>
    </source>
</evidence>
<comment type="cofactor">
    <cofactor evidence="1">
        <name>Zn(2+)</name>
        <dbReference type="ChEBI" id="CHEBI:29105"/>
    </cofactor>
</comment>
<evidence type="ECO:0000313" key="9">
    <source>
        <dbReference type="EMBL" id="XDS50779.1"/>
    </source>
</evidence>
<keyword evidence="3" id="KW-0479">Metal-binding</keyword>
<organism evidence="8">
    <name type="scientific">Bifidobacterium fermentum</name>
    <dbReference type="NCBI Taxonomy" id="3059035"/>
    <lineage>
        <taxon>Bacteria</taxon>
        <taxon>Bacillati</taxon>
        <taxon>Actinomycetota</taxon>
        <taxon>Actinomycetes</taxon>
        <taxon>Bifidobacteriales</taxon>
        <taxon>Bifidobacteriaceae</taxon>
        <taxon>Bifidobacterium</taxon>
    </lineage>
</organism>
<dbReference type="PANTHER" id="PTHR43808:SF8">
    <property type="entry name" value="PEPTIDASE M20 DIMERISATION DOMAIN-CONTAINING PROTEIN"/>
    <property type="match status" value="1"/>
</dbReference>
<dbReference type="Gene3D" id="3.30.70.360">
    <property type="match status" value="1"/>
</dbReference>
<dbReference type="GO" id="GO:0016787">
    <property type="term" value="F:hydrolase activity"/>
    <property type="evidence" value="ECO:0007669"/>
    <property type="project" value="UniProtKB-KW"/>
</dbReference>
<dbReference type="KEGG" id="bfk:QN062_00745"/>
<comment type="similarity">
    <text evidence="2">Belongs to the peptidase M20A family.</text>
</comment>
<gene>
    <name evidence="9" type="ORF">QN062_00745</name>
    <name evidence="8" type="ORF">QN216_04755</name>
    <name evidence="7" type="ORF">QN217_05695</name>
</gene>
<feature type="domain" description="Peptidase M20 dimerisation" evidence="6">
    <location>
        <begin position="175"/>
        <end position="259"/>
    </location>
</feature>
<dbReference type="InterPro" id="IPR002933">
    <property type="entry name" value="Peptidase_M20"/>
</dbReference>
<dbReference type="PANTHER" id="PTHR43808">
    <property type="entry name" value="ACETYLORNITHINE DEACETYLASE"/>
    <property type="match status" value="1"/>
</dbReference>
<protein>
    <submittedName>
        <fullName evidence="8">M20/M25/M40 family metallo-hydrolase</fullName>
    </submittedName>
</protein>
<dbReference type="SUPFAM" id="SSF55031">
    <property type="entry name" value="Bacterial exopeptidase dimerisation domain"/>
    <property type="match status" value="1"/>
</dbReference>
<dbReference type="InterPro" id="IPR036264">
    <property type="entry name" value="Bact_exopeptidase_dim_dom"/>
</dbReference>
<evidence type="ECO:0000256" key="4">
    <source>
        <dbReference type="ARBA" id="ARBA00022801"/>
    </source>
</evidence>
<dbReference type="RefSeq" id="WP_369341741.1">
    <property type="nucleotide sequence ID" value="NZ_CP129675.1"/>
</dbReference>
<evidence type="ECO:0000256" key="3">
    <source>
        <dbReference type="ARBA" id="ARBA00022723"/>
    </source>
</evidence>
<dbReference type="EMBL" id="CP129682">
    <property type="protein sequence ID" value="XDS49563.1"/>
    <property type="molecule type" value="Genomic_DNA"/>
</dbReference>
<reference evidence="8" key="1">
    <citation type="submission" date="2023-07" db="EMBL/GenBank/DDBJ databases">
        <title>Bifidobacterium aquikefiriaerophilum sp. nov. and Bifidobacterium eccum sp. nov., isolated from water kefir.</title>
        <authorList>
            <person name="Breselge S."/>
            <person name="Bellassi P."/>
            <person name="Barcenilla C."/>
            <person name="Alvarez-Ordonez A."/>
            <person name="Morelli L."/>
            <person name="Cotter P.D."/>
        </authorList>
    </citation>
    <scope>NUCLEOTIDE SEQUENCE</scope>
    <source>
        <strain evidence="9">WK012_4_13</strain>
        <strain evidence="8">WK013_4_14</strain>
        <strain evidence="7">WK048_4_13</strain>
    </source>
</reference>
<dbReference type="InterPro" id="IPR011650">
    <property type="entry name" value="Peptidase_M20_dimer"/>
</dbReference>
<sequence>MVDECAEMTERAIELAKRLIAMPSVSGSREQDSTFGAILERVAMIPGASVRIADNRMSAICRTGVDDGSQSVVFVGHIDTVPPMDLQSWQSPPCEPEVREGRLFGRGSSDMKSGLAAALAVFERACHESIPCVVAITKDEEIGCLGAPSAVELLDGVNIAGMVIMESTDNIIRFGHRGALWLRATSMGKAAHGSNPGLGVNAILRMARAALQFKGIPLEDDPRLGAETCNLGTIAGGEVPNIVPDRCSATLDLRIVGDHSAAIVGYLKGLDTIDEVEVELSLAPVWTDPDDSWVASLRGRRDLQPVTYFTEASIFAERLRRRVPIIICGPGDPTCVHGVNESVPVDAIAHAAELYWSYVS</sequence>
<dbReference type="AlphaFoldDB" id="A0AB39UKZ8"/>
<dbReference type="Pfam" id="PF07687">
    <property type="entry name" value="M20_dimer"/>
    <property type="match status" value="1"/>
</dbReference>
<name>A0AB39UKZ8_9BIFI</name>
<accession>A0AB39UKZ8</accession>
<evidence type="ECO:0000313" key="8">
    <source>
        <dbReference type="EMBL" id="XDS49563.1"/>
    </source>
</evidence>
<evidence type="ECO:0000256" key="5">
    <source>
        <dbReference type="ARBA" id="ARBA00022833"/>
    </source>
</evidence>
<dbReference type="EMBL" id="CP129675">
    <property type="protein sequence ID" value="XDS45656.1"/>
    <property type="molecule type" value="Genomic_DNA"/>
</dbReference>
<dbReference type="Pfam" id="PF01546">
    <property type="entry name" value="Peptidase_M20"/>
    <property type="match status" value="1"/>
</dbReference>
<keyword evidence="5" id="KW-0862">Zinc</keyword>
<proteinExistence type="inferred from homology"/>
<dbReference type="InterPro" id="IPR050072">
    <property type="entry name" value="Peptidase_M20A"/>
</dbReference>
<keyword evidence="4" id="KW-0378">Hydrolase</keyword>
<dbReference type="Gene3D" id="3.40.630.10">
    <property type="entry name" value="Zn peptidases"/>
    <property type="match status" value="1"/>
</dbReference>
<dbReference type="SUPFAM" id="SSF53187">
    <property type="entry name" value="Zn-dependent exopeptidases"/>
    <property type="match status" value="1"/>
</dbReference>
<evidence type="ECO:0000256" key="1">
    <source>
        <dbReference type="ARBA" id="ARBA00001947"/>
    </source>
</evidence>